<dbReference type="FunFam" id="1.20.1510.10:FF:000005">
    <property type="entry name" value="Putative Cation diffusion facilitator 1"/>
    <property type="match status" value="1"/>
</dbReference>
<dbReference type="InterPro" id="IPR027469">
    <property type="entry name" value="Cation_efflux_TMD_sf"/>
</dbReference>
<dbReference type="Pfam" id="PF16916">
    <property type="entry name" value="ZT_dimer"/>
    <property type="match status" value="1"/>
</dbReference>
<evidence type="ECO:0000313" key="10">
    <source>
        <dbReference type="Proteomes" id="UP000812287"/>
    </source>
</evidence>
<reference evidence="9" key="1">
    <citation type="submission" date="2020-11" db="EMBL/GenBank/DDBJ databases">
        <title>Adaptations for nitrogen fixation in a non-lichenized fungal sporocarp promotes dispersal by wood-feeding termites.</title>
        <authorList>
            <consortium name="DOE Joint Genome Institute"/>
            <person name="Koch R.A."/>
            <person name="Yoon G."/>
            <person name="Arayal U."/>
            <person name="Lail K."/>
            <person name="Amirebrahimi M."/>
            <person name="Labutti K."/>
            <person name="Lipzen A."/>
            <person name="Riley R."/>
            <person name="Barry K."/>
            <person name="Henrissat B."/>
            <person name="Grigoriev I.V."/>
            <person name="Herr J.R."/>
            <person name="Aime M.C."/>
        </authorList>
    </citation>
    <scope>NUCLEOTIDE SEQUENCE</scope>
    <source>
        <strain evidence="9">MCA 3950</strain>
    </source>
</reference>
<evidence type="ECO:0000256" key="6">
    <source>
        <dbReference type="SAM" id="Phobius"/>
    </source>
</evidence>
<comment type="subcellular location">
    <subcellularLocation>
        <location evidence="1">Membrane</location>
        <topology evidence="1">Multi-pass membrane protein</topology>
    </subcellularLocation>
</comment>
<evidence type="ECO:0000256" key="4">
    <source>
        <dbReference type="ARBA" id="ARBA00022989"/>
    </source>
</evidence>
<dbReference type="Pfam" id="PF01545">
    <property type="entry name" value="Cation_efflux"/>
    <property type="match status" value="1"/>
</dbReference>
<dbReference type="Gene3D" id="3.30.70.1350">
    <property type="entry name" value="Cation efflux protein, cytoplasmic domain"/>
    <property type="match status" value="1"/>
</dbReference>
<feature type="transmembrane region" description="Helical" evidence="6">
    <location>
        <begin position="299"/>
        <end position="319"/>
    </location>
</feature>
<evidence type="ECO:0008006" key="11">
    <source>
        <dbReference type="Google" id="ProtNLM"/>
    </source>
</evidence>
<dbReference type="NCBIfam" id="TIGR01297">
    <property type="entry name" value="CDF"/>
    <property type="match status" value="1"/>
</dbReference>
<dbReference type="InterPro" id="IPR050291">
    <property type="entry name" value="CDF_Transporter"/>
</dbReference>
<dbReference type="InterPro" id="IPR027470">
    <property type="entry name" value="Cation_efflux_CTD"/>
</dbReference>
<keyword evidence="4 6" id="KW-1133">Transmembrane helix</keyword>
<feature type="domain" description="Cation efflux protein transmembrane" evidence="7">
    <location>
        <begin position="231"/>
        <end position="432"/>
    </location>
</feature>
<dbReference type="GeneID" id="66101370"/>
<dbReference type="Proteomes" id="UP000812287">
    <property type="component" value="Unassembled WGS sequence"/>
</dbReference>
<dbReference type="SUPFAM" id="SSF161111">
    <property type="entry name" value="Cation efflux protein transmembrane domain-like"/>
    <property type="match status" value="1"/>
</dbReference>
<organism evidence="9 10">
    <name type="scientific">Guyanagaster necrorhizus</name>
    <dbReference type="NCBI Taxonomy" id="856835"/>
    <lineage>
        <taxon>Eukaryota</taxon>
        <taxon>Fungi</taxon>
        <taxon>Dikarya</taxon>
        <taxon>Basidiomycota</taxon>
        <taxon>Agaricomycotina</taxon>
        <taxon>Agaricomycetes</taxon>
        <taxon>Agaricomycetidae</taxon>
        <taxon>Agaricales</taxon>
        <taxon>Marasmiineae</taxon>
        <taxon>Physalacriaceae</taxon>
        <taxon>Guyanagaster</taxon>
    </lineage>
</organism>
<dbReference type="InterPro" id="IPR036837">
    <property type="entry name" value="Cation_efflux_CTD_sf"/>
</dbReference>
<dbReference type="Gene3D" id="1.20.1510.10">
    <property type="entry name" value="Cation efflux protein transmembrane domain"/>
    <property type="match status" value="1"/>
</dbReference>
<keyword evidence="5 6" id="KW-0472">Membrane</keyword>
<dbReference type="RefSeq" id="XP_043041144.1">
    <property type="nucleotide sequence ID" value="XM_043179076.1"/>
</dbReference>
<feature type="transmembrane region" description="Helical" evidence="6">
    <location>
        <begin position="229"/>
        <end position="250"/>
    </location>
</feature>
<dbReference type="AlphaFoldDB" id="A0A9P7VWV8"/>
<accession>A0A9P7VWV8</accession>
<dbReference type="InterPro" id="IPR002524">
    <property type="entry name" value="Cation_efflux"/>
</dbReference>
<dbReference type="GO" id="GO:0016020">
    <property type="term" value="C:membrane"/>
    <property type="evidence" value="ECO:0007669"/>
    <property type="project" value="UniProtKB-SubCell"/>
</dbReference>
<keyword evidence="3 6" id="KW-0812">Transmembrane</keyword>
<dbReference type="PANTHER" id="PTHR43840">
    <property type="entry name" value="MITOCHONDRIAL METAL TRANSPORTER 1-RELATED"/>
    <property type="match status" value="1"/>
</dbReference>
<dbReference type="OrthoDB" id="78296at2759"/>
<evidence type="ECO:0000259" key="8">
    <source>
        <dbReference type="Pfam" id="PF16916"/>
    </source>
</evidence>
<feature type="domain" description="Cation efflux protein cytoplasmic" evidence="8">
    <location>
        <begin position="462"/>
        <end position="520"/>
    </location>
</feature>
<keyword evidence="10" id="KW-1185">Reference proteome</keyword>
<dbReference type="GO" id="GO:0098771">
    <property type="term" value="P:inorganic ion homeostasis"/>
    <property type="evidence" value="ECO:0007669"/>
    <property type="project" value="UniProtKB-ARBA"/>
</dbReference>
<keyword evidence="2" id="KW-0813">Transport</keyword>
<evidence type="ECO:0000256" key="1">
    <source>
        <dbReference type="ARBA" id="ARBA00004141"/>
    </source>
</evidence>
<feature type="transmembrane region" description="Helical" evidence="6">
    <location>
        <begin position="257"/>
        <end position="279"/>
    </location>
</feature>
<dbReference type="GO" id="GO:0008324">
    <property type="term" value="F:monoatomic cation transmembrane transporter activity"/>
    <property type="evidence" value="ECO:0007669"/>
    <property type="project" value="InterPro"/>
</dbReference>
<feature type="transmembrane region" description="Helical" evidence="6">
    <location>
        <begin position="410"/>
        <end position="428"/>
    </location>
</feature>
<dbReference type="InterPro" id="IPR058533">
    <property type="entry name" value="Cation_efflux_TM"/>
</dbReference>
<protein>
    <recommendedName>
        <fullName evidence="11">Cation efflux protein cytoplasmic domain-containing protein</fullName>
    </recommendedName>
</protein>
<evidence type="ECO:0000256" key="5">
    <source>
        <dbReference type="ARBA" id="ARBA00023136"/>
    </source>
</evidence>
<name>A0A9P7VWV8_9AGAR</name>
<dbReference type="PANTHER" id="PTHR43840:SF12">
    <property type="entry name" value="CATION DIFFUSION FACILITATOR 1 (AFU_ORTHOLOGUE AFUA_1G14440)"/>
    <property type="match status" value="1"/>
</dbReference>
<evidence type="ECO:0000313" key="9">
    <source>
        <dbReference type="EMBL" id="KAG7447644.1"/>
    </source>
</evidence>
<comment type="caution">
    <text evidence="9">The sequence shown here is derived from an EMBL/GenBank/DDBJ whole genome shotgun (WGS) entry which is preliminary data.</text>
</comment>
<gene>
    <name evidence="9" type="ORF">BT62DRAFT_1075018</name>
</gene>
<evidence type="ECO:0000256" key="3">
    <source>
        <dbReference type="ARBA" id="ARBA00022692"/>
    </source>
</evidence>
<evidence type="ECO:0000259" key="7">
    <source>
        <dbReference type="Pfam" id="PF01545"/>
    </source>
</evidence>
<dbReference type="EMBL" id="MU250531">
    <property type="protein sequence ID" value="KAG7447644.1"/>
    <property type="molecule type" value="Genomic_DNA"/>
</dbReference>
<proteinExistence type="predicted"/>
<sequence>MTTADVTNEGPRNSCRGACRFCSSRFVDVPTELAFEGHAMWRSRVGKTFGRVRGESSFREQPSSFVPRHILLASIQKPPLYLRTWLAFQLTIVPLFWFIRCFVSSHFPVDIQTTNGVNFGLDLSRTQDVEASGASTAVENSADPFNLRNGIQSETDLAELRHRANGKKKAAVVKYQNRQNDVRVQFNLSDESYRIEVVSQLIAYLLKPLEQHTSDAKDEEESARLWVKIAVWASLISNLALCVIQMYAAISSVSLSLLATGIDSVFDIGSNVVLFWLHVKAEKLDANKWPVGGARLENIGNVVYGSLMASVNLIVVVESVRSLISKKNDDLQAFHLPSIIAVAAALGKTVVSILAGTHLALGVKLMLFILCYPFRKNSSQVAVLWEDHRNDLWINTFGILMSAGGSKLRWYLDPMGAIIIGLGIIISWTSTICRQFEFLAGKSAPHEFLQLLIYKSMTFSDDIVQLDTVRAYHSGPDYFVEIDIVMDGSTPLYKAHDVSQQLQDKIEELPNVERAFVHVDYETTHSPEHRKPT</sequence>
<dbReference type="GO" id="GO:0030003">
    <property type="term" value="P:intracellular monoatomic cation homeostasis"/>
    <property type="evidence" value="ECO:0007669"/>
    <property type="project" value="UniProtKB-ARBA"/>
</dbReference>
<evidence type="ECO:0000256" key="2">
    <source>
        <dbReference type="ARBA" id="ARBA00022448"/>
    </source>
</evidence>
<dbReference type="SUPFAM" id="SSF160240">
    <property type="entry name" value="Cation efflux protein cytoplasmic domain-like"/>
    <property type="match status" value="1"/>
</dbReference>